<accession>A0A1M5X4H3</accession>
<evidence type="ECO:0000256" key="1">
    <source>
        <dbReference type="ARBA" id="ARBA00004651"/>
    </source>
</evidence>
<keyword evidence="4 10" id="KW-0067">ATP-binding</keyword>
<feature type="transmembrane region" description="Helical" evidence="7">
    <location>
        <begin position="48"/>
        <end position="69"/>
    </location>
</feature>
<evidence type="ECO:0000256" key="3">
    <source>
        <dbReference type="ARBA" id="ARBA00022741"/>
    </source>
</evidence>
<dbReference type="GO" id="GO:0005524">
    <property type="term" value="F:ATP binding"/>
    <property type="evidence" value="ECO:0007669"/>
    <property type="project" value="UniProtKB-KW"/>
</dbReference>
<dbReference type="PROSITE" id="PS00211">
    <property type="entry name" value="ABC_TRANSPORTER_1"/>
    <property type="match status" value="1"/>
</dbReference>
<dbReference type="RefSeq" id="WP_072744128.1">
    <property type="nucleotide sequence ID" value="NZ_FQXR01000006.1"/>
</dbReference>
<keyword evidence="2 7" id="KW-0812">Transmembrane</keyword>
<feature type="transmembrane region" description="Helical" evidence="7">
    <location>
        <begin position="152"/>
        <end position="170"/>
    </location>
</feature>
<feature type="transmembrane region" description="Helical" evidence="7">
    <location>
        <begin position="234"/>
        <end position="260"/>
    </location>
</feature>
<gene>
    <name evidence="10" type="ORF">SAMN02745180_01444</name>
</gene>
<evidence type="ECO:0000256" key="4">
    <source>
        <dbReference type="ARBA" id="ARBA00022840"/>
    </source>
</evidence>
<dbReference type="GO" id="GO:0034040">
    <property type="term" value="F:ATPase-coupled lipid transmembrane transporter activity"/>
    <property type="evidence" value="ECO:0007669"/>
    <property type="project" value="TreeGrafter"/>
</dbReference>
<comment type="subcellular location">
    <subcellularLocation>
        <location evidence="1">Cell membrane</location>
        <topology evidence="1">Multi-pass membrane protein</topology>
    </subcellularLocation>
</comment>
<dbReference type="STRING" id="1123281.SAMN02745180_01444"/>
<dbReference type="InterPro" id="IPR003439">
    <property type="entry name" value="ABC_transporter-like_ATP-bd"/>
</dbReference>
<organism evidence="10 11">
    <name type="scientific">Sporanaerobacter acetigenes DSM 13106</name>
    <dbReference type="NCBI Taxonomy" id="1123281"/>
    <lineage>
        <taxon>Bacteria</taxon>
        <taxon>Bacillati</taxon>
        <taxon>Bacillota</taxon>
        <taxon>Tissierellia</taxon>
        <taxon>Tissierellales</taxon>
        <taxon>Sporanaerobacteraceae</taxon>
        <taxon>Sporanaerobacter</taxon>
    </lineage>
</organism>
<dbReference type="Pfam" id="PF00664">
    <property type="entry name" value="ABC_membrane"/>
    <property type="match status" value="1"/>
</dbReference>
<protein>
    <submittedName>
        <fullName evidence="10">ATP-binding cassette, subfamily C</fullName>
    </submittedName>
</protein>
<keyword evidence="11" id="KW-1185">Reference proteome</keyword>
<evidence type="ECO:0000313" key="10">
    <source>
        <dbReference type="EMBL" id="SHH94123.1"/>
    </source>
</evidence>
<dbReference type="SUPFAM" id="SSF90123">
    <property type="entry name" value="ABC transporter transmembrane region"/>
    <property type="match status" value="1"/>
</dbReference>
<evidence type="ECO:0000256" key="5">
    <source>
        <dbReference type="ARBA" id="ARBA00022989"/>
    </source>
</evidence>
<dbReference type="GO" id="GO:0005886">
    <property type="term" value="C:plasma membrane"/>
    <property type="evidence" value="ECO:0007669"/>
    <property type="project" value="UniProtKB-SubCell"/>
</dbReference>
<feature type="domain" description="ABC transmembrane type-1" evidence="9">
    <location>
        <begin position="13"/>
        <end position="279"/>
    </location>
</feature>
<dbReference type="InterPro" id="IPR036640">
    <property type="entry name" value="ABC1_TM_sf"/>
</dbReference>
<dbReference type="SUPFAM" id="SSF52540">
    <property type="entry name" value="P-loop containing nucleoside triphosphate hydrolases"/>
    <property type="match status" value="1"/>
</dbReference>
<keyword evidence="6 7" id="KW-0472">Membrane</keyword>
<evidence type="ECO:0000259" key="8">
    <source>
        <dbReference type="PROSITE" id="PS50893"/>
    </source>
</evidence>
<evidence type="ECO:0000256" key="2">
    <source>
        <dbReference type="ARBA" id="ARBA00022692"/>
    </source>
</evidence>
<name>A0A1M5X4H3_9FIRM</name>
<dbReference type="Proteomes" id="UP000184389">
    <property type="component" value="Unassembled WGS sequence"/>
</dbReference>
<evidence type="ECO:0000313" key="11">
    <source>
        <dbReference type="Proteomes" id="UP000184389"/>
    </source>
</evidence>
<dbReference type="InterPro" id="IPR003593">
    <property type="entry name" value="AAA+_ATPase"/>
</dbReference>
<dbReference type="OrthoDB" id="95687at2"/>
<dbReference type="PROSITE" id="PS50893">
    <property type="entry name" value="ABC_TRANSPORTER_2"/>
    <property type="match status" value="1"/>
</dbReference>
<proteinExistence type="predicted"/>
<dbReference type="InterPro" id="IPR011527">
    <property type="entry name" value="ABC1_TM_dom"/>
</dbReference>
<dbReference type="PANTHER" id="PTHR24221:SF654">
    <property type="entry name" value="ATP-BINDING CASSETTE SUB-FAMILY B MEMBER 6"/>
    <property type="match status" value="1"/>
</dbReference>
<dbReference type="PANTHER" id="PTHR24221">
    <property type="entry name" value="ATP-BINDING CASSETTE SUB-FAMILY B"/>
    <property type="match status" value="1"/>
</dbReference>
<dbReference type="GO" id="GO:0140359">
    <property type="term" value="F:ABC-type transporter activity"/>
    <property type="evidence" value="ECO:0007669"/>
    <property type="project" value="InterPro"/>
</dbReference>
<dbReference type="InterPro" id="IPR027417">
    <property type="entry name" value="P-loop_NTPase"/>
</dbReference>
<dbReference type="InterPro" id="IPR017871">
    <property type="entry name" value="ABC_transporter-like_CS"/>
</dbReference>
<dbReference type="SMART" id="SM00382">
    <property type="entry name" value="AAA"/>
    <property type="match status" value="1"/>
</dbReference>
<keyword evidence="3" id="KW-0547">Nucleotide-binding</keyword>
<evidence type="ECO:0000256" key="7">
    <source>
        <dbReference type="SAM" id="Phobius"/>
    </source>
</evidence>
<dbReference type="GO" id="GO:0016887">
    <property type="term" value="F:ATP hydrolysis activity"/>
    <property type="evidence" value="ECO:0007669"/>
    <property type="project" value="InterPro"/>
</dbReference>
<dbReference type="Gene3D" id="1.20.1560.10">
    <property type="entry name" value="ABC transporter type 1, transmembrane domain"/>
    <property type="match status" value="1"/>
</dbReference>
<keyword evidence="5 7" id="KW-1133">Transmembrane helix</keyword>
<sequence>MYKYLFKFKGLCVAALAFICIYSILNTFIALAEKFIIDIIFEVNGLNMIFKVLLFIVGLLLAIAVVNVVRTALVSKLNKNVIKSIRQDIFEKVINMDIVEFQKNYGSDFISILNNDVAILEENYFAPIYNSVTIVLMIVASFIMLMRLDKTLALVGLVLSIISIVLPKTTEKKAIESQKKVSESYGVFSRKTKDYFQGFRVVKSFNILGEIKKEFKEYNDYLESSKYKYSKVQAMTIAISYFGNVGMYIAMLVIGVYLAIKGKTTLGTVMGAAQLTNNLKMIANVGANINQIKSTKFVVDKFADIKHIDNTSQNCGDKLEVFNDSIELNDVNFSYDGEKNVLDGIDMRFEKGQKYAIVGESGCGKTTLLKVLMGYFPNMGGKIMIDKRDVGKLNIKYMSNILSIMQQNVFLFDTTIKNNITLFKDYPEEEIEDVIEKTQLKMLVESLEDGPDTYIGEAGDKLSGGERQRISMARAFLKKKPILLLDEATSSLDNLTANEIEETVFTMEDVTVISVTHVLNEERLKRYNKIFVLKDGKVIEEGNFDELMNKSEYFYSMYNINQISESSSIE</sequence>
<reference evidence="10 11" key="1">
    <citation type="submission" date="2016-11" db="EMBL/GenBank/DDBJ databases">
        <authorList>
            <person name="Jaros S."/>
            <person name="Januszkiewicz K."/>
            <person name="Wedrychowicz H."/>
        </authorList>
    </citation>
    <scope>NUCLEOTIDE SEQUENCE [LARGE SCALE GENOMIC DNA]</scope>
    <source>
        <strain evidence="10 11">DSM 13106</strain>
    </source>
</reference>
<evidence type="ECO:0000259" key="9">
    <source>
        <dbReference type="PROSITE" id="PS50929"/>
    </source>
</evidence>
<dbReference type="CDD" id="cd07346">
    <property type="entry name" value="ABC_6TM_exporters"/>
    <property type="match status" value="1"/>
</dbReference>
<dbReference type="PROSITE" id="PS50929">
    <property type="entry name" value="ABC_TM1F"/>
    <property type="match status" value="1"/>
</dbReference>
<evidence type="ECO:0000256" key="6">
    <source>
        <dbReference type="ARBA" id="ARBA00023136"/>
    </source>
</evidence>
<feature type="domain" description="ABC transporter" evidence="8">
    <location>
        <begin position="326"/>
        <end position="560"/>
    </location>
</feature>
<dbReference type="Pfam" id="PF00005">
    <property type="entry name" value="ABC_tran"/>
    <property type="match status" value="1"/>
</dbReference>
<dbReference type="EMBL" id="FQXR01000006">
    <property type="protein sequence ID" value="SHH94123.1"/>
    <property type="molecule type" value="Genomic_DNA"/>
</dbReference>
<feature type="transmembrane region" description="Helical" evidence="7">
    <location>
        <begin position="128"/>
        <end position="146"/>
    </location>
</feature>
<dbReference type="InterPro" id="IPR039421">
    <property type="entry name" value="Type_1_exporter"/>
</dbReference>
<dbReference type="AlphaFoldDB" id="A0A1M5X4H3"/>
<dbReference type="Gene3D" id="3.40.50.300">
    <property type="entry name" value="P-loop containing nucleotide triphosphate hydrolases"/>
    <property type="match status" value="1"/>
</dbReference>